<sequence length="180" mass="20936">MENIKALHQMTSSALRFVQDVTNYTKKHGYILLHEQPKIQCRANEAEEKEAIRVTQSIYVAESDIELTVNGYFTETDDQEITVESTFDFLLDDSIAINQIHDFLKQIRDERTHHFYISIMGSQEEGFAEDEFSVVIRKKHRLGDEDDTFTQWDSFIQFIQQGQDDSSRFLPLDPPLSPKA</sequence>
<protein>
    <submittedName>
        <fullName evidence="1">Uncharacterized protein</fullName>
    </submittedName>
</protein>
<dbReference type="RefSeq" id="WP_120189929.1">
    <property type="nucleotide sequence ID" value="NZ_MCHY01000008.1"/>
</dbReference>
<proteinExistence type="predicted"/>
<accession>A0A419SKU9</accession>
<organism evidence="1 2">
    <name type="scientific">Ammoniphilus oxalaticus</name>
    <dbReference type="NCBI Taxonomy" id="66863"/>
    <lineage>
        <taxon>Bacteria</taxon>
        <taxon>Bacillati</taxon>
        <taxon>Bacillota</taxon>
        <taxon>Bacilli</taxon>
        <taxon>Bacillales</taxon>
        <taxon>Paenibacillaceae</taxon>
        <taxon>Aneurinibacillus group</taxon>
        <taxon>Ammoniphilus</taxon>
    </lineage>
</organism>
<evidence type="ECO:0000313" key="2">
    <source>
        <dbReference type="Proteomes" id="UP000284219"/>
    </source>
</evidence>
<reference evidence="1 2" key="1">
    <citation type="submission" date="2016-08" db="EMBL/GenBank/DDBJ databases">
        <title>Novel Firmicute Genomes.</title>
        <authorList>
            <person name="Poppleton D.I."/>
            <person name="Gribaldo S."/>
        </authorList>
    </citation>
    <scope>NUCLEOTIDE SEQUENCE [LARGE SCALE GENOMIC DNA]</scope>
    <source>
        <strain evidence="1 2">RAOx-1</strain>
    </source>
</reference>
<name>A0A419SKU9_9BACL</name>
<dbReference type="AlphaFoldDB" id="A0A419SKU9"/>
<gene>
    <name evidence="1" type="ORF">BEP19_09665</name>
</gene>
<dbReference type="Proteomes" id="UP000284219">
    <property type="component" value="Unassembled WGS sequence"/>
</dbReference>
<comment type="caution">
    <text evidence="1">The sequence shown here is derived from an EMBL/GenBank/DDBJ whole genome shotgun (WGS) entry which is preliminary data.</text>
</comment>
<dbReference type="OrthoDB" id="2678010at2"/>
<evidence type="ECO:0000313" key="1">
    <source>
        <dbReference type="EMBL" id="RKD24631.1"/>
    </source>
</evidence>
<dbReference type="EMBL" id="MCHY01000008">
    <property type="protein sequence ID" value="RKD24631.1"/>
    <property type="molecule type" value="Genomic_DNA"/>
</dbReference>
<keyword evidence="2" id="KW-1185">Reference proteome</keyword>